<sequence>MYKGINPLWLVLLVGLMPAFSWAQAVGGYAAGCQFDARALPASGTGFHVIRSSRERFYGQPTLINYLQALGKKVEQAQLPPMLVADIAMKRGGPFAYGHRSHQTGLDADIWLRTPPTQTSPRQLENVPAVDMVNHSLYILSPQFKDQQRQLIALAAQDPRVSRIFVHPLIKQAMCNTYGKAPWLNRLRPWFGHSSHFHVRLHCPPGDKHCEPQAKVAPGTGCGSELASWIKDKSGAISSGGARKPYRPVLPAQCQRWVAQKP</sequence>
<evidence type="ECO:0000256" key="1">
    <source>
        <dbReference type="ARBA" id="ARBA00022670"/>
    </source>
</evidence>
<dbReference type="Pfam" id="PF03411">
    <property type="entry name" value="Peptidase_M74"/>
    <property type="match status" value="1"/>
</dbReference>
<dbReference type="InterPro" id="IPR005073">
    <property type="entry name" value="Peptidase_M74"/>
</dbReference>
<feature type="signal peptide" evidence="8">
    <location>
        <begin position="1"/>
        <end position="25"/>
    </location>
</feature>
<dbReference type="Gene3D" id="3.30.1380.10">
    <property type="match status" value="1"/>
</dbReference>
<keyword evidence="4" id="KW-0574">Periplasm</keyword>
<accession>A0ABQ1IF55</accession>
<keyword evidence="3 8" id="KW-0732">Signal</keyword>
<keyword evidence="5" id="KW-0378">Hydrolase</keyword>
<reference evidence="10" key="1">
    <citation type="journal article" date="2019" name="Int. J. Syst. Evol. Microbiol.">
        <title>The Global Catalogue of Microorganisms (GCM) 10K type strain sequencing project: providing services to taxonomists for standard genome sequencing and annotation.</title>
        <authorList>
            <consortium name="The Broad Institute Genomics Platform"/>
            <consortium name="The Broad Institute Genome Sequencing Center for Infectious Disease"/>
            <person name="Wu L."/>
            <person name="Ma J."/>
        </authorList>
    </citation>
    <scope>NUCLEOTIDE SEQUENCE [LARGE SCALE GENOMIC DNA]</scope>
    <source>
        <strain evidence="10">CGMCC 1.15923</strain>
    </source>
</reference>
<feature type="chain" id="PRO_5047320744" evidence="8">
    <location>
        <begin position="26"/>
        <end position="262"/>
    </location>
</feature>
<comment type="caution">
    <text evidence="9">The sequence shown here is derived from an EMBL/GenBank/DDBJ whole genome shotgun (WGS) entry which is preliminary data.</text>
</comment>
<name>A0ABQ1IF55_9GAMM</name>
<organism evidence="9 10">
    <name type="scientific">Oceanisphaera marina</name>
    <dbReference type="NCBI Taxonomy" id="2017550"/>
    <lineage>
        <taxon>Bacteria</taxon>
        <taxon>Pseudomonadati</taxon>
        <taxon>Pseudomonadota</taxon>
        <taxon>Gammaproteobacteria</taxon>
        <taxon>Aeromonadales</taxon>
        <taxon>Aeromonadaceae</taxon>
        <taxon>Oceanisphaera</taxon>
    </lineage>
</organism>
<evidence type="ECO:0000256" key="5">
    <source>
        <dbReference type="ARBA" id="ARBA00022801"/>
    </source>
</evidence>
<evidence type="ECO:0000256" key="8">
    <source>
        <dbReference type="SAM" id="SignalP"/>
    </source>
</evidence>
<evidence type="ECO:0000256" key="3">
    <source>
        <dbReference type="ARBA" id="ARBA00022729"/>
    </source>
</evidence>
<evidence type="ECO:0000256" key="7">
    <source>
        <dbReference type="ARBA" id="ARBA00023049"/>
    </source>
</evidence>
<keyword evidence="7" id="KW-0482">Metalloprotease</keyword>
<evidence type="ECO:0000256" key="4">
    <source>
        <dbReference type="ARBA" id="ARBA00022764"/>
    </source>
</evidence>
<dbReference type="PIRSF" id="PIRSF018455">
    <property type="entry name" value="MepA"/>
    <property type="match status" value="1"/>
</dbReference>
<evidence type="ECO:0000256" key="2">
    <source>
        <dbReference type="ARBA" id="ARBA00022723"/>
    </source>
</evidence>
<evidence type="ECO:0000256" key="6">
    <source>
        <dbReference type="ARBA" id="ARBA00022833"/>
    </source>
</evidence>
<dbReference type="Proteomes" id="UP000646152">
    <property type="component" value="Unassembled WGS sequence"/>
</dbReference>
<keyword evidence="10" id="KW-1185">Reference proteome</keyword>
<protein>
    <submittedName>
        <fullName evidence="9">Penicillin-insensitive murein endopeptidase</fullName>
    </submittedName>
</protein>
<keyword evidence="1" id="KW-0645">Protease</keyword>
<evidence type="ECO:0000313" key="10">
    <source>
        <dbReference type="Proteomes" id="UP000646152"/>
    </source>
</evidence>
<dbReference type="SUPFAM" id="SSF55166">
    <property type="entry name" value="Hedgehog/DD-peptidase"/>
    <property type="match status" value="1"/>
</dbReference>
<keyword evidence="2" id="KW-0479">Metal-binding</keyword>
<keyword evidence="6" id="KW-0862">Zinc</keyword>
<gene>
    <name evidence="9" type="primary">mepA</name>
    <name evidence="9" type="ORF">GCM10011502_09470</name>
</gene>
<dbReference type="RefSeq" id="WP_188628944.1">
    <property type="nucleotide sequence ID" value="NZ_BMKE01000005.1"/>
</dbReference>
<evidence type="ECO:0000313" key="9">
    <source>
        <dbReference type="EMBL" id="GGB38309.1"/>
    </source>
</evidence>
<dbReference type="NCBIfam" id="NF006947">
    <property type="entry name" value="PRK09429.1"/>
    <property type="match status" value="1"/>
</dbReference>
<dbReference type="InterPro" id="IPR009045">
    <property type="entry name" value="Zn_M74/Hedgehog-like"/>
</dbReference>
<dbReference type="EMBL" id="BMKE01000005">
    <property type="protein sequence ID" value="GGB38309.1"/>
    <property type="molecule type" value="Genomic_DNA"/>
</dbReference>
<proteinExistence type="predicted"/>